<keyword evidence="2" id="KW-1185">Reference proteome</keyword>
<name>A0A2G5D796_AQUCA</name>
<evidence type="ECO:0000313" key="2">
    <source>
        <dbReference type="Proteomes" id="UP000230069"/>
    </source>
</evidence>
<evidence type="ECO:0000313" key="1">
    <source>
        <dbReference type="EMBL" id="PIA39378.1"/>
    </source>
</evidence>
<dbReference type="AlphaFoldDB" id="A0A2G5D796"/>
<dbReference type="EMBL" id="KZ305043">
    <property type="protein sequence ID" value="PIA39378.1"/>
    <property type="molecule type" value="Genomic_DNA"/>
</dbReference>
<organism evidence="1 2">
    <name type="scientific">Aquilegia coerulea</name>
    <name type="common">Rocky mountain columbine</name>
    <dbReference type="NCBI Taxonomy" id="218851"/>
    <lineage>
        <taxon>Eukaryota</taxon>
        <taxon>Viridiplantae</taxon>
        <taxon>Streptophyta</taxon>
        <taxon>Embryophyta</taxon>
        <taxon>Tracheophyta</taxon>
        <taxon>Spermatophyta</taxon>
        <taxon>Magnoliopsida</taxon>
        <taxon>Ranunculales</taxon>
        <taxon>Ranunculaceae</taxon>
        <taxon>Thalictroideae</taxon>
        <taxon>Aquilegia</taxon>
    </lineage>
</organism>
<dbReference type="Proteomes" id="UP000230069">
    <property type="component" value="Unassembled WGS sequence"/>
</dbReference>
<protein>
    <submittedName>
        <fullName evidence="1">Uncharacterized protein</fullName>
    </submittedName>
</protein>
<sequence>MGNMVVVCISYLLIGIGIGLTFIHHQILSELACLPDAIHHRNKQFKNEDRICHCLAIGGPCIHGQG</sequence>
<proteinExistence type="predicted"/>
<gene>
    <name evidence="1" type="ORF">AQUCO_02600086v1</name>
</gene>
<dbReference type="InParanoid" id="A0A2G5D796"/>
<accession>A0A2G5D796</accession>
<reference evidence="1 2" key="1">
    <citation type="submission" date="2017-09" db="EMBL/GenBank/DDBJ databases">
        <title>WGS assembly of Aquilegia coerulea Goldsmith.</title>
        <authorList>
            <person name="Hodges S."/>
            <person name="Kramer E."/>
            <person name="Nordborg M."/>
            <person name="Tomkins J."/>
            <person name="Borevitz J."/>
            <person name="Derieg N."/>
            <person name="Yan J."/>
            <person name="Mihaltcheva S."/>
            <person name="Hayes R.D."/>
            <person name="Rokhsar D."/>
        </authorList>
    </citation>
    <scope>NUCLEOTIDE SEQUENCE [LARGE SCALE GENOMIC DNA]</scope>
    <source>
        <strain evidence="2">cv. Goldsmith</strain>
    </source>
</reference>